<name>A0A1I5QLC3_9ACTN</name>
<gene>
    <name evidence="3" type="ORF">SAMN04489713_114170</name>
</gene>
<dbReference type="EMBL" id="FOVH01000014">
    <property type="protein sequence ID" value="SFP46686.1"/>
    <property type="molecule type" value="Genomic_DNA"/>
</dbReference>
<proteinExistence type="predicted"/>
<feature type="region of interest" description="Disordered" evidence="1">
    <location>
        <begin position="254"/>
        <end position="276"/>
    </location>
</feature>
<dbReference type="AlphaFoldDB" id="A0A1I5QLC3"/>
<sequence length="312" mass="33280">MLIRRGPAALVTVLLGASFSVAAPASASSGHGGVFPPLKKNLVSYYDFEHPVPGDPSREADRGRSGTAIDLINGGAVMRVRDGARRHAVQIKQVNQSAKGTDDWKAGIYSATGVPSLRAFNAAKGATLMGWFKMTGTNPSPNTETSNPDDVYNAIGLSGLLTGDSDGHAVRALLEIIDVGGTLHVVALGRRVDGGSSQTFAASEDWRSILPQHTWVHLAATFDYDTGQMALYKDGRPLPGFYTVSGDPWKLEGAPEPDLTSATDPRGIKIGGSFPQNDEEKNPCNCRMDGLMFLNRAITAKEAAIQYKFARH</sequence>
<dbReference type="eggNOG" id="COG2133">
    <property type="taxonomic scope" value="Bacteria"/>
</dbReference>
<keyword evidence="2" id="KW-0732">Signal</keyword>
<dbReference type="SUPFAM" id="SSF49899">
    <property type="entry name" value="Concanavalin A-like lectins/glucanases"/>
    <property type="match status" value="1"/>
</dbReference>
<organism evidence="3 4">
    <name type="scientific">Actinomadura madurae</name>
    <dbReference type="NCBI Taxonomy" id="1993"/>
    <lineage>
        <taxon>Bacteria</taxon>
        <taxon>Bacillati</taxon>
        <taxon>Actinomycetota</taxon>
        <taxon>Actinomycetes</taxon>
        <taxon>Streptosporangiales</taxon>
        <taxon>Thermomonosporaceae</taxon>
        <taxon>Actinomadura</taxon>
    </lineage>
</organism>
<evidence type="ECO:0000313" key="3">
    <source>
        <dbReference type="EMBL" id="SFP46686.1"/>
    </source>
</evidence>
<keyword evidence="4" id="KW-1185">Reference proteome</keyword>
<feature type="chain" id="PRO_5039628346" evidence="2">
    <location>
        <begin position="23"/>
        <end position="312"/>
    </location>
</feature>
<reference evidence="3 4" key="1">
    <citation type="submission" date="2016-10" db="EMBL/GenBank/DDBJ databases">
        <authorList>
            <person name="de Groot N.N."/>
        </authorList>
    </citation>
    <scope>NUCLEOTIDE SEQUENCE [LARGE SCALE GENOMIC DNA]</scope>
    <source>
        <strain evidence="3 4">DSM 43067</strain>
    </source>
</reference>
<dbReference type="GO" id="GO:0030246">
    <property type="term" value="F:carbohydrate binding"/>
    <property type="evidence" value="ECO:0007669"/>
    <property type="project" value="UniProtKB-KW"/>
</dbReference>
<dbReference type="Proteomes" id="UP000183413">
    <property type="component" value="Unassembled WGS sequence"/>
</dbReference>
<dbReference type="InterPro" id="IPR013320">
    <property type="entry name" value="ConA-like_dom_sf"/>
</dbReference>
<evidence type="ECO:0000256" key="1">
    <source>
        <dbReference type="SAM" id="MobiDB-lite"/>
    </source>
</evidence>
<dbReference type="RefSeq" id="WP_075023408.1">
    <property type="nucleotide sequence ID" value="NZ_FOVH01000014.1"/>
</dbReference>
<dbReference type="InParanoid" id="A0A1I5QLC3"/>
<feature type="signal peptide" evidence="2">
    <location>
        <begin position="1"/>
        <end position="22"/>
    </location>
</feature>
<protein>
    <submittedName>
        <fullName evidence="3">Concanavalin A-like lectin/glucanases superfamily protein</fullName>
    </submittedName>
</protein>
<keyword evidence="3" id="KW-0430">Lectin</keyword>
<evidence type="ECO:0000313" key="4">
    <source>
        <dbReference type="Proteomes" id="UP000183413"/>
    </source>
</evidence>
<evidence type="ECO:0000256" key="2">
    <source>
        <dbReference type="SAM" id="SignalP"/>
    </source>
</evidence>
<dbReference type="Gene3D" id="2.60.120.200">
    <property type="match status" value="1"/>
</dbReference>
<accession>A0A1I5QLC3</accession>
<dbReference type="STRING" id="1993.SAMN04489713_114170"/>